<name>Q4N778_THEPA</name>
<evidence type="ECO:0000256" key="1">
    <source>
        <dbReference type="ARBA" id="ARBA00037883"/>
    </source>
</evidence>
<proteinExistence type="inferred from homology"/>
<evidence type="ECO:0000256" key="4">
    <source>
        <dbReference type="SAM" id="MobiDB-lite"/>
    </source>
</evidence>
<comment type="caution">
    <text evidence="5">The sequence shown here is derived from an EMBL/GenBank/DDBJ whole genome shotgun (WGS) entry which is preliminary data.</text>
</comment>
<comment type="similarity">
    <text evidence="2">Belongs to the choline/ethanolamine kinase family.</text>
</comment>
<keyword evidence="6" id="KW-1185">Reference proteome</keyword>
<dbReference type="KEGG" id="tpv:TP01_0942"/>
<dbReference type="RefSeq" id="XP_766463.1">
    <property type="nucleotide sequence ID" value="XM_761370.1"/>
</dbReference>
<dbReference type="GO" id="GO:0005737">
    <property type="term" value="C:cytoplasm"/>
    <property type="evidence" value="ECO:0007669"/>
    <property type="project" value="TreeGrafter"/>
</dbReference>
<dbReference type="EC" id="2.7.1.82" evidence="3"/>
<dbReference type="FunCoup" id="Q4N778">
    <property type="interactions" value="68"/>
</dbReference>
<dbReference type="EMBL" id="AAGK01000001">
    <property type="protein sequence ID" value="EAN34180.1"/>
    <property type="molecule type" value="Genomic_DNA"/>
</dbReference>
<keyword evidence="5" id="KW-0418">Kinase</keyword>
<dbReference type="GeneID" id="3503089"/>
<comment type="pathway">
    <text evidence="1">Phospholipid metabolism; phosphatidylethanolamine biosynthesis; phosphatidylethanolamine from ethanolamine: step 1/3.</text>
</comment>
<feature type="compositionally biased region" description="Polar residues" evidence="4">
    <location>
        <begin position="1"/>
        <end position="12"/>
    </location>
</feature>
<dbReference type="GO" id="GO:0004305">
    <property type="term" value="F:ethanolamine kinase activity"/>
    <property type="evidence" value="ECO:0007669"/>
    <property type="project" value="UniProtKB-EC"/>
</dbReference>
<dbReference type="GO" id="GO:0006646">
    <property type="term" value="P:phosphatidylethanolamine biosynthetic process"/>
    <property type="evidence" value="ECO:0007669"/>
    <property type="project" value="TreeGrafter"/>
</dbReference>
<evidence type="ECO:0000313" key="6">
    <source>
        <dbReference type="Proteomes" id="UP000001949"/>
    </source>
</evidence>
<dbReference type="OMA" id="FALIPKY"/>
<dbReference type="eggNOG" id="KOG4720">
    <property type="taxonomic scope" value="Eukaryota"/>
</dbReference>
<gene>
    <name evidence="5" type="ordered locus">TP01_0942</name>
</gene>
<evidence type="ECO:0000313" key="5">
    <source>
        <dbReference type="EMBL" id="EAN34180.1"/>
    </source>
</evidence>
<keyword evidence="5" id="KW-0808">Transferase</keyword>
<dbReference type="CDD" id="cd05157">
    <property type="entry name" value="ETNK_euk"/>
    <property type="match status" value="1"/>
</dbReference>
<feature type="region of interest" description="Disordered" evidence="4">
    <location>
        <begin position="1"/>
        <end position="30"/>
    </location>
</feature>
<dbReference type="Pfam" id="PF01633">
    <property type="entry name" value="Choline_kinase"/>
    <property type="match status" value="1"/>
</dbReference>
<dbReference type="InterPro" id="IPR011009">
    <property type="entry name" value="Kinase-like_dom_sf"/>
</dbReference>
<evidence type="ECO:0000256" key="2">
    <source>
        <dbReference type="ARBA" id="ARBA00038211"/>
    </source>
</evidence>
<dbReference type="InParanoid" id="Q4N778"/>
<dbReference type="SUPFAM" id="SSF56112">
    <property type="entry name" value="Protein kinase-like (PK-like)"/>
    <property type="match status" value="1"/>
</dbReference>
<dbReference type="STRING" id="5875.Q4N778"/>
<protein>
    <recommendedName>
        <fullName evidence="3">ethanolamine kinase</fullName>
        <ecNumber evidence="3">2.7.1.82</ecNumber>
    </recommendedName>
</protein>
<dbReference type="AlphaFoldDB" id="Q4N778"/>
<reference evidence="5 6" key="1">
    <citation type="journal article" date="2005" name="Science">
        <title>Genome sequence of Theileria parva, a bovine pathogen that transforms lymphocytes.</title>
        <authorList>
            <person name="Gardner M.J."/>
            <person name="Bishop R."/>
            <person name="Shah T."/>
            <person name="de Villiers E.P."/>
            <person name="Carlton J.M."/>
            <person name="Hall N."/>
            <person name="Ren Q."/>
            <person name="Paulsen I.T."/>
            <person name="Pain A."/>
            <person name="Berriman M."/>
            <person name="Wilson R.J.M."/>
            <person name="Sato S."/>
            <person name="Ralph S.A."/>
            <person name="Mann D.J."/>
            <person name="Xiong Z."/>
            <person name="Shallom S.J."/>
            <person name="Weidman J."/>
            <person name="Jiang L."/>
            <person name="Lynn J."/>
            <person name="Weaver B."/>
            <person name="Shoaibi A."/>
            <person name="Domingo A.R."/>
            <person name="Wasawo D."/>
            <person name="Crabtree J."/>
            <person name="Wortman J.R."/>
            <person name="Haas B."/>
            <person name="Angiuoli S.V."/>
            <person name="Creasy T.H."/>
            <person name="Lu C."/>
            <person name="Suh B."/>
            <person name="Silva J.C."/>
            <person name="Utterback T.R."/>
            <person name="Feldblyum T.V."/>
            <person name="Pertea M."/>
            <person name="Allen J."/>
            <person name="Nierman W.C."/>
            <person name="Taracha E.L.N."/>
            <person name="Salzberg S.L."/>
            <person name="White O.R."/>
            <person name="Fitzhugh H.A."/>
            <person name="Morzaria S."/>
            <person name="Venter J.C."/>
            <person name="Fraser C.M."/>
            <person name="Nene V."/>
        </authorList>
    </citation>
    <scope>NUCLEOTIDE SEQUENCE [LARGE SCALE GENOMIC DNA]</scope>
    <source>
        <strain evidence="5 6">Muguga</strain>
    </source>
</reference>
<dbReference type="Gene3D" id="3.30.200.20">
    <property type="entry name" value="Phosphorylase Kinase, domain 1"/>
    <property type="match status" value="1"/>
</dbReference>
<dbReference type="VEuPathDB" id="PiroplasmaDB:TpMuguga_01g00942"/>
<feature type="compositionally biased region" description="Acidic residues" evidence="4">
    <location>
        <begin position="21"/>
        <end position="30"/>
    </location>
</feature>
<dbReference type="Gene3D" id="3.90.1200.10">
    <property type="match status" value="1"/>
</dbReference>
<dbReference type="PANTHER" id="PTHR22603:SF66">
    <property type="entry name" value="ETHANOLAMINE KINASE"/>
    <property type="match status" value="1"/>
</dbReference>
<dbReference type="PANTHER" id="PTHR22603">
    <property type="entry name" value="CHOLINE/ETHANOALAMINE KINASE"/>
    <property type="match status" value="1"/>
</dbReference>
<dbReference type="Proteomes" id="UP000001949">
    <property type="component" value="Unassembled WGS sequence"/>
</dbReference>
<accession>Q4N778</accession>
<organism evidence="5 6">
    <name type="scientific">Theileria parva</name>
    <name type="common">East coast fever infection agent</name>
    <dbReference type="NCBI Taxonomy" id="5875"/>
    <lineage>
        <taxon>Eukaryota</taxon>
        <taxon>Sar</taxon>
        <taxon>Alveolata</taxon>
        <taxon>Apicomplexa</taxon>
        <taxon>Aconoidasida</taxon>
        <taxon>Piroplasmida</taxon>
        <taxon>Theileriidae</taxon>
        <taxon>Theileria</taxon>
    </lineage>
</organism>
<evidence type="ECO:0000256" key="3">
    <source>
        <dbReference type="ARBA" id="ARBA00038874"/>
    </source>
</evidence>
<sequence length="398" mass="46199">MSYNCSRNSSIKSMRLYPEDSQSEESEDDELDSISISDEQCIDYCVKLAPKQLGLPPYVNKNCNSSKEFNKYNNLNVEHVGGGITNSLYKVTNTLNNKTVIVRVFGASSSKMVDRTREHYIHELLSKFQIGKSIYCYFKGGQIEEWIEGRNLTEYDLYGSKYMVQIAQNLKKLHSISVDGEMSKLIHGGDGKPRSELWPTVWKFYRLVNKYTKKMNKSIPGVDLQTIGKRIPLLEVICNTKNSPLVLCHSDLLAGNIILKPDDHVRFIDFEYCCCMERAFDISNHLNEYMGNNVNRDLFPSAEMRRDFIREYLKYDIIEWRPSLEDFCGQIHVLQSEDCVDELATEIEPFFLASHLLWGLWGVLQSCLSNIDFDFEDFSRKRLDIFMNDPLWDKHLNE</sequence>